<dbReference type="SUPFAM" id="SSF49562">
    <property type="entry name" value="C2 domain (Calcium/lipid-binding domain, CaLB)"/>
    <property type="match status" value="1"/>
</dbReference>
<dbReference type="Proteomes" id="UP000694402">
    <property type="component" value="Unassembled WGS sequence"/>
</dbReference>
<organism evidence="12 13">
    <name type="scientific">Oncorhynchus tshawytscha</name>
    <name type="common">Chinook salmon</name>
    <name type="synonym">Salmo tshawytscha</name>
    <dbReference type="NCBI Taxonomy" id="74940"/>
    <lineage>
        <taxon>Eukaryota</taxon>
        <taxon>Metazoa</taxon>
        <taxon>Chordata</taxon>
        <taxon>Craniata</taxon>
        <taxon>Vertebrata</taxon>
        <taxon>Euteleostomi</taxon>
        <taxon>Actinopterygii</taxon>
        <taxon>Neopterygii</taxon>
        <taxon>Teleostei</taxon>
        <taxon>Protacanthopterygii</taxon>
        <taxon>Salmoniformes</taxon>
        <taxon>Salmonidae</taxon>
        <taxon>Salmoninae</taxon>
        <taxon>Oncorhynchus</taxon>
    </lineage>
</organism>
<dbReference type="InterPro" id="IPR035983">
    <property type="entry name" value="Hect_E3_ubiquitin_ligase"/>
</dbReference>
<sequence>MASSIAKPGPGNGYPMKAQLQIMVLSAKLKENKKNWFGPSPYVEVAVDGQSKKTEKCNNTHSPKWKQLLTVIVTPFSKLIFRVWSHQTLKSDVLLGMATLEVSDTLKSNDMNSECLPCIMLCIPCLAQRVDQNGRLYFVDHVEKRTTWERPEPLPSGWERRVDPMGRVYFVDHITRTTTWQRPTMETVRNYEQWQHQRNQLQGAMQQFNQSHYLTSHRFIKCFLEFFMNCFTSSEKRTDSNERVYFVQHTTRTTQWEDPRTQGLLNEKPLPEGWEMRFTVDGIPYFVDHNRRATTYIDPRTGTSSLYVTRFHSLDIKQLSMPQHIKITVTRKTLFEDSFQQIMSFNAQDLRRRLWIIFPGEEGLDYGGVAREWFFLLSHEVLNPMYCLFEYAGKDNYCLQINPASYINPDHLKYFKFIGRFIAMALFHGKFIDTGFSLPFYKRMLNKPWALKDLESIDTEFYNSLIWIKENDIEECGLEMYFSVDKEILGEITTHELKPDGGEVLVTEENKGEYIRLVAEWRLSRGVEEQTQAFFEGFNEVLPQQYLQYFDAKELEVMLCGMQEIDLTDWQRNTIYRHYARSSKQVLWFWQLIKEMDNEKRMRLLQFVTGTCRLPVGGFSDLLGSNGPQKFCIEKVGKENWLPRSHTCFNRLDLPPYKSYEQLKEKLMFAIEETEGFGQE</sequence>
<evidence type="ECO:0000256" key="7">
    <source>
        <dbReference type="PIRSR" id="PIRSR001569-1"/>
    </source>
</evidence>
<dbReference type="FunFam" id="2.20.70.10:FF:000063">
    <property type="entry name" value="E3 ubiquitin-protein ligase NEDD4"/>
    <property type="match status" value="1"/>
</dbReference>
<evidence type="ECO:0000256" key="1">
    <source>
        <dbReference type="ARBA" id="ARBA00000885"/>
    </source>
</evidence>
<evidence type="ECO:0000313" key="13">
    <source>
        <dbReference type="Proteomes" id="UP000694402"/>
    </source>
</evidence>
<dbReference type="PANTHER" id="PTHR11254:SF66">
    <property type="entry name" value="E3 UBIQUITIN-PROTEIN LIGASE ITCHY HOMOLOG"/>
    <property type="match status" value="1"/>
</dbReference>
<dbReference type="PANTHER" id="PTHR11254">
    <property type="entry name" value="HECT DOMAIN UBIQUITIN-PROTEIN LIGASE"/>
    <property type="match status" value="1"/>
</dbReference>
<dbReference type="PIRSF" id="PIRSF001569">
    <property type="entry name" value="E3_ub_ligase_SMURF1"/>
    <property type="match status" value="1"/>
</dbReference>
<protein>
    <recommendedName>
        <fullName evidence="3">HECT-type E3 ubiquitin transferase</fullName>
        <ecNumber evidence="3">2.3.2.26</ecNumber>
    </recommendedName>
</protein>
<proteinExistence type="predicted"/>
<dbReference type="InterPro" id="IPR001202">
    <property type="entry name" value="WW_dom"/>
</dbReference>
<dbReference type="FunFam" id="3.30.2160.10:FF:000003">
    <property type="entry name" value="E3 ubiquitin-protein ligase"/>
    <property type="match status" value="1"/>
</dbReference>
<evidence type="ECO:0000256" key="6">
    <source>
        <dbReference type="ARBA" id="ARBA00022786"/>
    </source>
</evidence>
<dbReference type="UniPathway" id="UPA00143"/>
<dbReference type="PROSITE" id="PS50004">
    <property type="entry name" value="C2"/>
    <property type="match status" value="1"/>
</dbReference>
<dbReference type="GO" id="GO:0035519">
    <property type="term" value="P:protein K29-linked ubiquitination"/>
    <property type="evidence" value="ECO:0007669"/>
    <property type="project" value="TreeGrafter"/>
</dbReference>
<dbReference type="Gene3D" id="2.20.70.10">
    <property type="match status" value="3"/>
</dbReference>
<dbReference type="PROSITE" id="PS50237">
    <property type="entry name" value="HECT"/>
    <property type="match status" value="1"/>
</dbReference>
<keyword evidence="13" id="KW-1185">Reference proteome</keyword>
<evidence type="ECO:0000256" key="2">
    <source>
        <dbReference type="ARBA" id="ARBA00004906"/>
    </source>
</evidence>
<comment type="pathway">
    <text evidence="2">Protein modification; protein ubiquitination.</text>
</comment>
<dbReference type="Gene3D" id="3.30.2410.10">
    <property type="entry name" value="Hect, E3 ligase catalytic domain"/>
    <property type="match status" value="1"/>
</dbReference>
<dbReference type="GO" id="GO:0005737">
    <property type="term" value="C:cytoplasm"/>
    <property type="evidence" value="ECO:0007669"/>
    <property type="project" value="UniProtKB-ARBA"/>
</dbReference>
<dbReference type="PROSITE" id="PS01159">
    <property type="entry name" value="WW_DOMAIN_1"/>
    <property type="match status" value="2"/>
</dbReference>
<dbReference type="InterPro" id="IPR036020">
    <property type="entry name" value="WW_dom_sf"/>
</dbReference>
<dbReference type="Gene3D" id="3.30.2160.10">
    <property type="entry name" value="Hect, E3 ligase catalytic domain"/>
    <property type="match status" value="1"/>
</dbReference>
<dbReference type="InterPro" id="IPR050409">
    <property type="entry name" value="E3_ubiq-protein_ligase"/>
</dbReference>
<evidence type="ECO:0000256" key="5">
    <source>
        <dbReference type="ARBA" id="ARBA00022737"/>
    </source>
</evidence>
<evidence type="ECO:0000313" key="12">
    <source>
        <dbReference type="Ensembl" id="ENSOTSP00005104536.1"/>
    </source>
</evidence>
<dbReference type="CDD" id="cd00078">
    <property type="entry name" value="HECTc"/>
    <property type="match status" value="1"/>
</dbReference>
<comment type="catalytic activity">
    <reaction evidence="1">
        <text>S-ubiquitinyl-[E2 ubiquitin-conjugating enzyme]-L-cysteine + [acceptor protein]-L-lysine = [E2 ubiquitin-conjugating enzyme]-L-cysteine + N(6)-ubiquitinyl-[acceptor protein]-L-lysine.</text>
        <dbReference type="EC" id="2.3.2.26"/>
    </reaction>
</comment>
<dbReference type="SUPFAM" id="SSF51045">
    <property type="entry name" value="WW domain"/>
    <property type="match status" value="4"/>
</dbReference>
<dbReference type="FunFam" id="3.90.1750.10:FF:000079">
    <property type="entry name" value="E3 ubiquitin-protein ligase"/>
    <property type="match status" value="1"/>
</dbReference>
<dbReference type="InterPro" id="IPR035892">
    <property type="entry name" value="C2_domain_sf"/>
</dbReference>
<dbReference type="Ensembl" id="ENSOTST00005112979.2">
    <property type="protein sequence ID" value="ENSOTSP00005104536.1"/>
    <property type="gene ID" value="ENSOTSG00005047702.2"/>
</dbReference>
<evidence type="ECO:0000256" key="8">
    <source>
        <dbReference type="PROSITE-ProRule" id="PRU00104"/>
    </source>
</evidence>
<dbReference type="Pfam" id="PF00397">
    <property type="entry name" value="WW"/>
    <property type="match status" value="3"/>
</dbReference>
<dbReference type="Gene3D" id="3.90.1750.10">
    <property type="entry name" value="Hect, E3 ligase catalytic domains"/>
    <property type="match status" value="1"/>
</dbReference>
<keyword evidence="5" id="KW-0677">Repeat</keyword>
<dbReference type="EC" id="2.3.2.26" evidence="3"/>
<dbReference type="InterPro" id="IPR000569">
    <property type="entry name" value="HECT_dom"/>
</dbReference>
<dbReference type="InterPro" id="IPR000008">
    <property type="entry name" value="C2_dom"/>
</dbReference>
<reference evidence="12" key="1">
    <citation type="submission" date="2025-08" db="UniProtKB">
        <authorList>
            <consortium name="Ensembl"/>
        </authorList>
    </citation>
    <scope>IDENTIFICATION</scope>
</reference>
<dbReference type="AlphaFoldDB" id="A0A8C8K9Y0"/>
<dbReference type="SUPFAM" id="SSF56204">
    <property type="entry name" value="Hect, E3 ligase catalytic domain"/>
    <property type="match status" value="1"/>
</dbReference>
<feature type="domain" description="WW" evidence="10">
    <location>
        <begin position="152"/>
        <end position="185"/>
    </location>
</feature>
<dbReference type="GeneTree" id="ENSGT00940000157014"/>
<evidence type="ECO:0000259" key="11">
    <source>
        <dbReference type="PROSITE" id="PS50237"/>
    </source>
</evidence>
<dbReference type="Pfam" id="PF00168">
    <property type="entry name" value="C2"/>
    <property type="match status" value="1"/>
</dbReference>
<dbReference type="CDD" id="cd00201">
    <property type="entry name" value="WW"/>
    <property type="match status" value="4"/>
</dbReference>
<name>A0A8C8K9Y0_ONCTS</name>
<feature type="domain" description="WW" evidence="10">
    <location>
        <begin position="128"/>
        <end position="153"/>
    </location>
</feature>
<gene>
    <name evidence="12" type="primary">LOC112244983</name>
</gene>
<dbReference type="GO" id="GO:0070936">
    <property type="term" value="P:protein K48-linked ubiquitination"/>
    <property type="evidence" value="ECO:0007669"/>
    <property type="project" value="TreeGrafter"/>
</dbReference>
<dbReference type="SMART" id="SM00456">
    <property type="entry name" value="WW"/>
    <property type="match status" value="4"/>
</dbReference>
<dbReference type="Gene3D" id="2.60.40.150">
    <property type="entry name" value="C2 domain"/>
    <property type="match status" value="1"/>
</dbReference>
<evidence type="ECO:0000256" key="4">
    <source>
        <dbReference type="ARBA" id="ARBA00022679"/>
    </source>
</evidence>
<feature type="domain" description="WW" evidence="10">
    <location>
        <begin position="235"/>
        <end position="261"/>
    </location>
</feature>
<dbReference type="GO" id="GO:0061630">
    <property type="term" value="F:ubiquitin protein ligase activity"/>
    <property type="evidence" value="ECO:0007669"/>
    <property type="project" value="UniProtKB-EC"/>
</dbReference>
<dbReference type="FunFam" id="3.30.2410.10:FF:000002">
    <property type="entry name" value="E3 ubiquitin-protein ligase HECW2"/>
    <property type="match status" value="1"/>
</dbReference>
<evidence type="ECO:0000259" key="10">
    <source>
        <dbReference type="PROSITE" id="PS50020"/>
    </source>
</evidence>
<dbReference type="GO" id="GO:0070534">
    <property type="term" value="P:protein K63-linked ubiquitination"/>
    <property type="evidence" value="ECO:0007669"/>
    <property type="project" value="TreeGrafter"/>
</dbReference>
<dbReference type="GO" id="GO:0043161">
    <property type="term" value="P:proteasome-mediated ubiquitin-dependent protein catabolic process"/>
    <property type="evidence" value="ECO:0007669"/>
    <property type="project" value="TreeGrafter"/>
</dbReference>
<dbReference type="FunFam" id="2.20.70.10:FF:000009">
    <property type="entry name" value="E3 ubiquitin-protein ligase"/>
    <property type="match status" value="1"/>
</dbReference>
<dbReference type="InterPro" id="IPR024928">
    <property type="entry name" value="E3_ub_ligase_SMURF1"/>
</dbReference>
<evidence type="ECO:0000256" key="3">
    <source>
        <dbReference type="ARBA" id="ARBA00012485"/>
    </source>
</evidence>
<evidence type="ECO:0000259" key="9">
    <source>
        <dbReference type="PROSITE" id="PS50004"/>
    </source>
</evidence>
<keyword evidence="4" id="KW-0808">Transferase</keyword>
<feature type="domain" description="WW" evidence="10">
    <location>
        <begin position="268"/>
        <end position="301"/>
    </location>
</feature>
<reference evidence="12" key="2">
    <citation type="submission" date="2025-09" db="UniProtKB">
        <authorList>
            <consortium name="Ensembl"/>
        </authorList>
    </citation>
    <scope>IDENTIFICATION</scope>
</reference>
<dbReference type="PROSITE" id="PS50020">
    <property type="entry name" value="WW_DOMAIN_2"/>
    <property type="match status" value="4"/>
</dbReference>
<accession>A0A8C8K9Y0</accession>
<dbReference type="CDD" id="cd04021">
    <property type="entry name" value="C2_E3_ubiquitin_ligase"/>
    <property type="match status" value="1"/>
</dbReference>
<feature type="domain" description="C2" evidence="9">
    <location>
        <begin position="1"/>
        <end position="116"/>
    </location>
</feature>
<keyword evidence="6 8" id="KW-0833">Ubl conjugation pathway</keyword>
<feature type="domain" description="HECT" evidence="11">
    <location>
        <begin position="346"/>
        <end position="680"/>
    </location>
</feature>
<feature type="active site" description="Glycyl thioester intermediate" evidence="7 8">
    <location>
        <position position="648"/>
    </location>
</feature>
<dbReference type="SMART" id="SM00239">
    <property type="entry name" value="C2"/>
    <property type="match status" value="1"/>
</dbReference>
<dbReference type="Pfam" id="PF00632">
    <property type="entry name" value="HECT"/>
    <property type="match status" value="1"/>
</dbReference>
<dbReference type="SMART" id="SM00119">
    <property type="entry name" value="HECTc"/>
    <property type="match status" value="1"/>
</dbReference>